<keyword evidence="2" id="KW-1015">Disulfide bond</keyword>
<evidence type="ECO:0000256" key="3">
    <source>
        <dbReference type="SAM" id="MobiDB-lite"/>
    </source>
</evidence>
<accession>A0A7W9HIY0</accession>
<feature type="chain" id="PRO_5031340194" description="SGNH hydrolase-type esterase domain-containing protein" evidence="4">
    <location>
        <begin position="19"/>
        <end position="1254"/>
    </location>
</feature>
<feature type="region of interest" description="Disordered" evidence="3">
    <location>
        <begin position="328"/>
        <end position="372"/>
    </location>
</feature>
<reference evidence="6 7" key="1">
    <citation type="submission" date="2020-08" db="EMBL/GenBank/DDBJ databases">
        <title>Sequencing the genomes of 1000 actinobacteria strains.</title>
        <authorList>
            <person name="Klenk H.-P."/>
        </authorList>
    </citation>
    <scope>NUCLEOTIDE SEQUENCE [LARGE SCALE GENOMIC DNA]</scope>
    <source>
        <strain evidence="6 7">DSM 45486</strain>
    </source>
</reference>
<keyword evidence="7" id="KW-1185">Reference proteome</keyword>
<proteinExistence type="predicted"/>
<feature type="domain" description="SGNH hydrolase-type esterase" evidence="5">
    <location>
        <begin position="959"/>
        <end position="1237"/>
    </location>
</feature>
<protein>
    <recommendedName>
        <fullName evidence="5">SGNH hydrolase-type esterase domain-containing protein</fullName>
    </recommendedName>
</protein>
<name>A0A7W9HIY0_9PSEU</name>
<keyword evidence="4" id="KW-0732">Signal</keyword>
<gene>
    <name evidence="6" type="ORF">F4560_002931</name>
</gene>
<feature type="active site" description="Nucleophile" evidence="1">
    <location>
        <position position="962"/>
    </location>
</feature>
<dbReference type="GO" id="GO:0019433">
    <property type="term" value="P:triglyceride catabolic process"/>
    <property type="evidence" value="ECO:0007669"/>
    <property type="project" value="TreeGrafter"/>
</dbReference>
<dbReference type="InterPro" id="IPR023346">
    <property type="entry name" value="Lysozyme-like_dom_sf"/>
</dbReference>
<evidence type="ECO:0000256" key="1">
    <source>
        <dbReference type="PIRSR" id="PIRSR637460-1"/>
    </source>
</evidence>
<dbReference type="PANTHER" id="PTHR37981">
    <property type="entry name" value="LIPASE 2"/>
    <property type="match status" value="1"/>
</dbReference>
<feature type="active site" evidence="1">
    <location>
        <position position="1232"/>
    </location>
</feature>
<evidence type="ECO:0000259" key="5">
    <source>
        <dbReference type="Pfam" id="PF13472"/>
    </source>
</evidence>
<dbReference type="SUPFAM" id="SSF52266">
    <property type="entry name" value="SGNH hydrolase"/>
    <property type="match status" value="1"/>
</dbReference>
<dbReference type="InterPro" id="IPR036514">
    <property type="entry name" value="SGNH_hydro_sf"/>
</dbReference>
<organism evidence="6 7">
    <name type="scientific">Saccharothrix ecbatanensis</name>
    <dbReference type="NCBI Taxonomy" id="1105145"/>
    <lineage>
        <taxon>Bacteria</taxon>
        <taxon>Bacillati</taxon>
        <taxon>Actinomycetota</taxon>
        <taxon>Actinomycetes</taxon>
        <taxon>Pseudonocardiales</taxon>
        <taxon>Pseudonocardiaceae</taxon>
        <taxon>Saccharothrix</taxon>
    </lineage>
</organism>
<dbReference type="PANTHER" id="PTHR37981:SF1">
    <property type="entry name" value="SGNH HYDROLASE-TYPE ESTERASE DOMAIN-CONTAINING PROTEIN"/>
    <property type="match status" value="1"/>
</dbReference>
<dbReference type="SUPFAM" id="SSF53955">
    <property type="entry name" value="Lysozyme-like"/>
    <property type="match status" value="1"/>
</dbReference>
<dbReference type="Gene3D" id="3.40.50.1110">
    <property type="entry name" value="SGNH hydrolase"/>
    <property type="match status" value="1"/>
</dbReference>
<dbReference type="Pfam" id="PF13472">
    <property type="entry name" value="Lipase_GDSL_2"/>
    <property type="match status" value="1"/>
</dbReference>
<dbReference type="RefSeq" id="WP_184920341.1">
    <property type="nucleotide sequence ID" value="NZ_JACHMO010000001.1"/>
</dbReference>
<evidence type="ECO:0000313" key="7">
    <source>
        <dbReference type="Proteomes" id="UP000552097"/>
    </source>
</evidence>
<dbReference type="GO" id="GO:0004806">
    <property type="term" value="F:triacylglycerol lipase activity"/>
    <property type="evidence" value="ECO:0007669"/>
    <property type="project" value="TreeGrafter"/>
</dbReference>
<evidence type="ECO:0000313" key="6">
    <source>
        <dbReference type="EMBL" id="MBB5803163.1"/>
    </source>
</evidence>
<feature type="disulfide bond" evidence="2">
    <location>
        <begin position="1084"/>
        <end position="1092"/>
    </location>
</feature>
<dbReference type="CDD" id="cd01823">
    <property type="entry name" value="SEST_like"/>
    <property type="match status" value="1"/>
</dbReference>
<feature type="disulfide bond" evidence="2">
    <location>
        <begin position="993"/>
        <end position="1032"/>
    </location>
</feature>
<feature type="disulfide bond" evidence="2">
    <location>
        <begin position="1151"/>
        <end position="1200"/>
    </location>
</feature>
<dbReference type="Proteomes" id="UP000552097">
    <property type="component" value="Unassembled WGS sequence"/>
</dbReference>
<dbReference type="InterPro" id="IPR013830">
    <property type="entry name" value="SGNH_hydro"/>
</dbReference>
<feature type="signal peptide" evidence="4">
    <location>
        <begin position="1"/>
        <end position="18"/>
    </location>
</feature>
<dbReference type="EMBL" id="JACHMO010000001">
    <property type="protein sequence ID" value="MBB5803163.1"/>
    <property type="molecule type" value="Genomic_DNA"/>
</dbReference>
<sequence length="1254" mass="135639">MLTASLLLSTITAITASAAPETPEGVFGSGWQTSGDRAWTTSGDGDGFHVLVADAGDGYAWRTAATLSEPGFDTDRWIGNACVTGSGDRAVVVYAPRTFTNEPDLTGRGGFTAVVHLTSGEVTKLPVHTSLAYFNPGCGTGETAVLTQEGTEDLGRTRLLELDAASATTAAPIDVPGQLTSATPTRDGIVAADLNMLVKVGKDGKRSRLAKASSVPHRIRADADGGVVFVDREGDRATVRRVHDTKTTTLATGGLRNLGIASSAQGTVFLTGKADQVQARDAVVLTDDKDATVSTTGRVVVPPPRPADQLVTPTEAQPVKLTVRVPATGRSTESSVHPARNVSPNAGSGRTPAPVGSAPESRAAGSPHDTVEAERMCSVARNDPAVQVYQPTPREVEWAANYAVYGRLPAQGMFPLPPLERGGQVPAQLLLGVMAQESNLWQAGRAVMPGQAGNPLIGNYYGRFVGSAQNPANEWDIRWDKADCGYGMTQMTDGMRMKGREKPGEVALPYEQQHAIATSYEANLAAGLQLLHRKWNELARFKVNGGNPRRLESWFYVVWAYNSGFHAYDKRFEEGRNGAWGLGWLNNPANPRYAADRTPFGKDPKDLATPQRWPYPEKVMGFAAYPVWGFEAPGKPVPGYRGGGWLDDQARDFVQPPPQIFCKNEPPVYDNDCRWGTKVEPTDPEVIGEPAGPCHHRNAAEQYDLRCWVHFGVGGKLANGTIEWKDCWVEENNRCGQEMLRFLNPDAPRQPRGSSYPPRCGTGTDAGLPANALVIDDVPDGVAPVSNPSCVRAPNSGTFQFTFAGDGSYPSKIDTHQIGGGYGAHFWFAHTWTNGPADKLKVTGTWRLNRPMNGWARVLVHMPDHGAHTQQARYRVDRGNGTVPNERVLLQRTQEHSWVSLGVFEFTGVPSVSLDNITKDNKPDPAKPKKAWNGIEDVAWDAIAFEPLPGKPEHQIVSLGDSYSSGEGTGGATGERFYRETDNNGDNVHRNACHRSKDGWPLLGRLSSLGDVPVRTLVEERSPHVDFHFLACSGARTHEIRAKGPGMFREVSQLDRGFLDENTTLVSLTVGGNDAGFSDVITKCITDAVNYCFDSTLAGDTEPLKVALPKRLRTGVTPAITDLLHEIKLTARHARIVVLGYAPMFEPDTDCTGLISKQESNWLNEMAGLMREAVQAAVAAAGDRVHFADPTDRFTGRRICSASKAINTIILDKTPGDRPLSDLVPHSAQSFHPNRAGVDLLAETYSEKLRELGI</sequence>
<dbReference type="AlphaFoldDB" id="A0A7W9HIY0"/>
<evidence type="ECO:0000256" key="2">
    <source>
        <dbReference type="PIRSR" id="PIRSR637460-2"/>
    </source>
</evidence>
<dbReference type="InterPro" id="IPR037460">
    <property type="entry name" value="SEST-like"/>
</dbReference>
<comment type="caution">
    <text evidence="6">The sequence shown here is derived from an EMBL/GenBank/DDBJ whole genome shotgun (WGS) entry which is preliminary data.</text>
</comment>
<evidence type="ECO:0000256" key="4">
    <source>
        <dbReference type="SAM" id="SignalP"/>
    </source>
</evidence>